<dbReference type="Proteomes" id="UP001056120">
    <property type="component" value="Linkage Group LG03"/>
</dbReference>
<organism evidence="1 2">
    <name type="scientific">Smallanthus sonchifolius</name>
    <dbReference type="NCBI Taxonomy" id="185202"/>
    <lineage>
        <taxon>Eukaryota</taxon>
        <taxon>Viridiplantae</taxon>
        <taxon>Streptophyta</taxon>
        <taxon>Embryophyta</taxon>
        <taxon>Tracheophyta</taxon>
        <taxon>Spermatophyta</taxon>
        <taxon>Magnoliopsida</taxon>
        <taxon>eudicotyledons</taxon>
        <taxon>Gunneridae</taxon>
        <taxon>Pentapetalae</taxon>
        <taxon>asterids</taxon>
        <taxon>campanulids</taxon>
        <taxon>Asterales</taxon>
        <taxon>Asteraceae</taxon>
        <taxon>Asteroideae</taxon>
        <taxon>Heliantheae alliance</taxon>
        <taxon>Millerieae</taxon>
        <taxon>Smallanthus</taxon>
    </lineage>
</organism>
<gene>
    <name evidence="1" type="ORF">L1987_07987</name>
</gene>
<sequence>MLTVVRTQLAKNVVTTFCDEQKQAGRVESRGITRETWHQEWSKPLDIQTFEHENSDNIIQKRRDYHEPERSSTNLMLLGPTELTFKPQKTLLMQVYDGGVNMQQGVSSEDYGMIGLRYGSSNFTWRYGYTIFMVREMMYRRKNDGKGDEGDDVKNENLS</sequence>
<keyword evidence="2" id="KW-1185">Reference proteome</keyword>
<reference evidence="1 2" key="2">
    <citation type="journal article" date="2022" name="Mol. Ecol. Resour.">
        <title>The genomes of chicory, endive, great burdock and yacon provide insights into Asteraceae paleo-polyploidization history and plant inulin production.</title>
        <authorList>
            <person name="Fan W."/>
            <person name="Wang S."/>
            <person name="Wang H."/>
            <person name="Wang A."/>
            <person name="Jiang F."/>
            <person name="Liu H."/>
            <person name="Zhao H."/>
            <person name="Xu D."/>
            <person name="Zhang Y."/>
        </authorList>
    </citation>
    <scope>NUCLEOTIDE SEQUENCE [LARGE SCALE GENOMIC DNA]</scope>
    <source>
        <strain evidence="2">cv. Yunnan</strain>
        <tissue evidence="1">Leaves</tissue>
    </source>
</reference>
<dbReference type="EMBL" id="CM042020">
    <property type="protein sequence ID" value="KAI3820440.1"/>
    <property type="molecule type" value="Genomic_DNA"/>
</dbReference>
<comment type="caution">
    <text evidence="1">The sequence shown here is derived from an EMBL/GenBank/DDBJ whole genome shotgun (WGS) entry which is preliminary data.</text>
</comment>
<evidence type="ECO:0000313" key="2">
    <source>
        <dbReference type="Proteomes" id="UP001056120"/>
    </source>
</evidence>
<evidence type="ECO:0000313" key="1">
    <source>
        <dbReference type="EMBL" id="KAI3820440.1"/>
    </source>
</evidence>
<reference evidence="2" key="1">
    <citation type="journal article" date="2022" name="Mol. Ecol. Resour.">
        <title>The genomes of chicory, endive, great burdock and yacon provide insights into Asteraceae palaeo-polyploidization history and plant inulin production.</title>
        <authorList>
            <person name="Fan W."/>
            <person name="Wang S."/>
            <person name="Wang H."/>
            <person name="Wang A."/>
            <person name="Jiang F."/>
            <person name="Liu H."/>
            <person name="Zhao H."/>
            <person name="Xu D."/>
            <person name="Zhang Y."/>
        </authorList>
    </citation>
    <scope>NUCLEOTIDE SEQUENCE [LARGE SCALE GENOMIC DNA]</scope>
    <source>
        <strain evidence="2">cv. Yunnan</strain>
    </source>
</reference>
<protein>
    <submittedName>
        <fullName evidence="1">Uncharacterized protein</fullName>
    </submittedName>
</protein>
<proteinExistence type="predicted"/>
<accession>A0ACB9JJH5</accession>
<name>A0ACB9JJH5_9ASTR</name>